<accession>A0A336N0A3</accession>
<feature type="compositionally biased region" description="Basic and acidic residues" evidence="8">
    <location>
        <begin position="169"/>
        <end position="178"/>
    </location>
</feature>
<comment type="function">
    <text evidence="7">Component of the MICOS complex, a large protein complex of the mitochondrial inner membrane that plays crucial roles in the maintenance of crista junctions, inner membrane architecture, and formation of contact sites to the outer membrane.</text>
</comment>
<feature type="compositionally biased region" description="Low complexity" evidence="8">
    <location>
        <begin position="139"/>
        <end position="150"/>
    </location>
</feature>
<reference evidence="9" key="1">
    <citation type="submission" date="2018-07" db="EMBL/GenBank/DDBJ databases">
        <authorList>
            <person name="Quirk P.G."/>
            <person name="Krulwich T.A."/>
        </authorList>
    </citation>
    <scope>NUCLEOTIDE SEQUENCE</scope>
</reference>
<evidence type="ECO:0000256" key="1">
    <source>
        <dbReference type="ARBA" id="ARBA00010877"/>
    </source>
</evidence>
<keyword evidence="6 7" id="KW-0472">Membrane</keyword>
<evidence type="ECO:0000256" key="5">
    <source>
        <dbReference type="ARBA" id="ARBA00023128"/>
    </source>
</evidence>
<feature type="region of interest" description="Disordered" evidence="8">
    <location>
        <begin position="115"/>
        <end position="193"/>
    </location>
</feature>
<gene>
    <name evidence="9" type="primary">CSON012090</name>
</gene>
<organism evidence="9">
    <name type="scientific">Culicoides sonorensis</name>
    <name type="common">Biting midge</name>
    <dbReference type="NCBI Taxonomy" id="179676"/>
    <lineage>
        <taxon>Eukaryota</taxon>
        <taxon>Metazoa</taxon>
        <taxon>Ecdysozoa</taxon>
        <taxon>Arthropoda</taxon>
        <taxon>Hexapoda</taxon>
        <taxon>Insecta</taxon>
        <taxon>Pterygota</taxon>
        <taxon>Neoptera</taxon>
        <taxon>Endopterygota</taxon>
        <taxon>Diptera</taxon>
        <taxon>Nematocera</taxon>
        <taxon>Chironomoidea</taxon>
        <taxon>Ceratopogonidae</taxon>
        <taxon>Ceratopogoninae</taxon>
        <taxon>Culicoides</taxon>
        <taxon>Monoculicoides</taxon>
    </lineage>
</organism>
<evidence type="ECO:0000256" key="2">
    <source>
        <dbReference type="ARBA" id="ARBA00022692"/>
    </source>
</evidence>
<evidence type="ECO:0000313" key="9">
    <source>
        <dbReference type="EMBL" id="SSX36022.1"/>
    </source>
</evidence>
<comment type="subcellular location">
    <subcellularLocation>
        <location evidence="7">Mitochondrion inner membrane</location>
        <topology evidence="7">Single-pass membrane protein</topology>
    </subcellularLocation>
</comment>
<dbReference type="EMBL" id="UFQT01005547">
    <property type="protein sequence ID" value="SSX36022.1"/>
    <property type="molecule type" value="Genomic_DNA"/>
</dbReference>
<proteinExistence type="inferred from homology"/>
<evidence type="ECO:0000256" key="3">
    <source>
        <dbReference type="ARBA" id="ARBA00022792"/>
    </source>
</evidence>
<keyword evidence="5 7" id="KW-0496">Mitochondrion</keyword>
<evidence type="ECO:0000256" key="7">
    <source>
        <dbReference type="RuleBase" id="RU363000"/>
    </source>
</evidence>
<keyword evidence="4 7" id="KW-1133">Transmembrane helix</keyword>
<feature type="compositionally biased region" description="Basic and acidic residues" evidence="8">
    <location>
        <begin position="119"/>
        <end position="132"/>
    </location>
</feature>
<feature type="transmembrane region" description="Helical" evidence="7">
    <location>
        <begin position="44"/>
        <end position="65"/>
    </location>
</feature>
<dbReference type="InterPro" id="IPR019133">
    <property type="entry name" value="MIC60"/>
</dbReference>
<dbReference type="PANTHER" id="PTHR15415">
    <property type="entry name" value="MITOFILIN"/>
    <property type="match status" value="1"/>
</dbReference>
<evidence type="ECO:0000256" key="6">
    <source>
        <dbReference type="ARBA" id="ARBA00023136"/>
    </source>
</evidence>
<dbReference type="AlphaFoldDB" id="A0A336N0A3"/>
<sequence length="218" mass="23625">MYRYIVARSCGKVYTLSNVSTLNGRRLAHRAYSSGKLPHFQEAGFGKILVILTPFAVGGGVAAYASYDKEFRKLVEDNVPGADKALKILLQEEKPLEDLSKKVSEYTSVVTGFFGGSDSVKEEPKPVKKEPYKPPVTSTPPSTKPTQKPVESSVPAPPLAKPTSTAKPTKNEEPKAEIPKPQPPAPLPRDVSELEKLAESAANTAIKHYQNAVKILQG</sequence>
<dbReference type="GO" id="GO:0042407">
    <property type="term" value="P:cristae formation"/>
    <property type="evidence" value="ECO:0007669"/>
    <property type="project" value="TreeGrafter"/>
</dbReference>
<keyword evidence="2 7" id="KW-0812">Transmembrane</keyword>
<keyword evidence="3 7" id="KW-0999">Mitochondrion inner membrane</keyword>
<comment type="similarity">
    <text evidence="1 7">Belongs to the MICOS complex subunit Mic60 family.</text>
</comment>
<dbReference type="GO" id="GO:0061617">
    <property type="term" value="C:MICOS complex"/>
    <property type="evidence" value="ECO:0007669"/>
    <property type="project" value="TreeGrafter"/>
</dbReference>
<evidence type="ECO:0000256" key="4">
    <source>
        <dbReference type="ARBA" id="ARBA00022989"/>
    </source>
</evidence>
<protein>
    <recommendedName>
        <fullName evidence="7">MICOS complex subunit MIC60</fullName>
    </recommendedName>
    <alternativeName>
        <fullName evidence="7">Mitofilin</fullName>
    </alternativeName>
</protein>
<dbReference type="Pfam" id="PF09731">
    <property type="entry name" value="Mitofilin"/>
    <property type="match status" value="1"/>
</dbReference>
<dbReference type="VEuPathDB" id="VectorBase:CSON012090"/>
<evidence type="ECO:0000256" key="8">
    <source>
        <dbReference type="SAM" id="MobiDB-lite"/>
    </source>
</evidence>
<comment type="subunit">
    <text evidence="7">Component of the mitochondrial contact site and cristae organizing system (MICOS) complex.</text>
</comment>
<dbReference type="PANTHER" id="PTHR15415:SF7">
    <property type="entry name" value="MICOS COMPLEX SUBUNIT MIC60"/>
    <property type="match status" value="1"/>
</dbReference>
<name>A0A336N0A3_CULSO</name>